<keyword evidence="1" id="KW-0812">Transmembrane</keyword>
<gene>
    <name evidence="2" type="ORF">ACFQZQ_12580</name>
</gene>
<evidence type="ECO:0000256" key="1">
    <source>
        <dbReference type="SAM" id="Phobius"/>
    </source>
</evidence>
<keyword evidence="1" id="KW-1133">Transmembrane helix</keyword>
<feature type="transmembrane region" description="Helical" evidence="1">
    <location>
        <begin position="451"/>
        <end position="471"/>
    </location>
</feature>
<dbReference type="Proteomes" id="UP001597090">
    <property type="component" value="Unassembled WGS sequence"/>
</dbReference>
<evidence type="ECO:0000313" key="2">
    <source>
        <dbReference type="EMBL" id="MFD0740111.1"/>
    </source>
</evidence>
<protein>
    <recommendedName>
        <fullName evidence="4">Glycosyltransferase RgtA/B/C/D-like domain-containing protein</fullName>
    </recommendedName>
</protein>
<feature type="transmembrane region" description="Helical" evidence="1">
    <location>
        <begin position="257"/>
        <end position="276"/>
    </location>
</feature>
<proteinExistence type="predicted"/>
<feature type="transmembrane region" description="Helical" evidence="1">
    <location>
        <begin position="45"/>
        <end position="63"/>
    </location>
</feature>
<dbReference type="RefSeq" id="WP_386813195.1">
    <property type="nucleotide sequence ID" value="NZ_JBHTIH010000007.1"/>
</dbReference>
<evidence type="ECO:0008006" key="4">
    <source>
        <dbReference type="Google" id="ProtNLM"/>
    </source>
</evidence>
<feature type="transmembrane region" description="Helical" evidence="1">
    <location>
        <begin position="179"/>
        <end position="196"/>
    </location>
</feature>
<organism evidence="2 3">
    <name type="scientific">Lysobacter koreensis</name>
    <dbReference type="NCBI Taxonomy" id="266122"/>
    <lineage>
        <taxon>Bacteria</taxon>
        <taxon>Pseudomonadati</taxon>
        <taxon>Pseudomonadota</taxon>
        <taxon>Gammaproteobacteria</taxon>
        <taxon>Lysobacterales</taxon>
        <taxon>Lysobacteraceae</taxon>
        <taxon>Lysobacter</taxon>
    </lineage>
</organism>
<accession>A0ABW2YQE2</accession>
<feature type="transmembrane region" description="Helical" evidence="1">
    <location>
        <begin position="75"/>
        <end position="103"/>
    </location>
</feature>
<reference evidence="3" key="1">
    <citation type="journal article" date="2019" name="Int. J. Syst. Evol. Microbiol.">
        <title>The Global Catalogue of Microorganisms (GCM) 10K type strain sequencing project: providing services to taxonomists for standard genome sequencing and annotation.</title>
        <authorList>
            <consortium name="The Broad Institute Genomics Platform"/>
            <consortium name="The Broad Institute Genome Sequencing Center for Infectious Disease"/>
            <person name="Wu L."/>
            <person name="Ma J."/>
        </authorList>
    </citation>
    <scope>NUCLEOTIDE SEQUENCE [LARGE SCALE GENOMIC DNA]</scope>
    <source>
        <strain evidence="3">CCUG 55491</strain>
    </source>
</reference>
<feature type="transmembrane region" description="Helical" evidence="1">
    <location>
        <begin position="478"/>
        <end position="494"/>
    </location>
</feature>
<feature type="transmembrane region" description="Helical" evidence="1">
    <location>
        <begin position="15"/>
        <end position="33"/>
    </location>
</feature>
<name>A0ABW2YQE2_9GAMM</name>
<keyword evidence="1" id="KW-0472">Membrane</keyword>
<keyword evidence="3" id="KW-1185">Reference proteome</keyword>
<feature type="transmembrane region" description="Helical" evidence="1">
    <location>
        <begin position="378"/>
        <end position="400"/>
    </location>
</feature>
<sequence>MPASPFSPPVPRARWPEALVWAGVAACVAGFFAHRLWQSLPAARFGESLLLAGLAGLIAWPLRRWRGWAWADALALVWLLALLVLTGIVPAVAVIAIACAAAGLGSALVGATRPLLALLAGLAMLAAVVGWTLPLPVHRWWVYAPLLGLAIVARRDALRAQAAILTGGWRQAVDASPQAAAWTTLLLGLAAAGAWLPTMQHDDLAYHLGLPWQLLLHGRYALDPSHQVWALAPWAGDVLQAIAQVLARAEARSAFNALWFVATAAGLWQLAAALGLRPAMRWATLAVYASLPLVAALLGGMQTETPATAVTVALAALVFDERAGDKRVLDDDPRRRRILIAAALLFGLLCALKQLHGLTALPLLAWAAWRGRSRIDSLGLLLALAGALAVAASSYTYAWLVAGNPVLPLLNDVFASPYFAAANFNDSRWQSGLGADTPWRLTFDTARYLEGWSGGIGFVLVALGGAWALAFADARTRALAVCATLAMGLALLPLQYARYLHPGMVLLLPALLAAIDRRIDARRAAWLVAGLCVLNLAFQANAQWFLHTGGIKRSVAALGGDMPLFARYVPERLLAAAIRERAPGSGRVLVLDPAMPYYAELAGRGRSTAWYDPKLEAARTAADADASGAAWSALLQRERIAEVIVRPASLTPAQRAGLQRVGARRDLVVDEAQWWRIPTREAAP</sequence>
<dbReference type="EMBL" id="JBHTIH010000007">
    <property type="protein sequence ID" value="MFD0740111.1"/>
    <property type="molecule type" value="Genomic_DNA"/>
</dbReference>
<evidence type="ECO:0000313" key="3">
    <source>
        <dbReference type="Proteomes" id="UP001597090"/>
    </source>
</evidence>
<feature type="transmembrane region" description="Helical" evidence="1">
    <location>
        <begin position="283"/>
        <end position="301"/>
    </location>
</feature>
<comment type="caution">
    <text evidence="2">The sequence shown here is derived from an EMBL/GenBank/DDBJ whole genome shotgun (WGS) entry which is preliminary data.</text>
</comment>
<feature type="transmembrane region" description="Helical" evidence="1">
    <location>
        <begin position="115"/>
        <end position="134"/>
    </location>
</feature>